<feature type="signal peptide" evidence="1">
    <location>
        <begin position="1"/>
        <end position="21"/>
    </location>
</feature>
<accession>A0A368EXF2</accession>
<feature type="chain" id="PRO_5016892433" evidence="1">
    <location>
        <begin position="22"/>
        <end position="67"/>
    </location>
</feature>
<keyword evidence="3" id="KW-1185">Reference proteome</keyword>
<dbReference type="OrthoDB" id="10504953at2759"/>
<evidence type="ECO:0000313" key="3">
    <source>
        <dbReference type="Proteomes" id="UP000252519"/>
    </source>
</evidence>
<dbReference type="EMBL" id="JOJR01019739">
    <property type="protein sequence ID" value="RCN24452.1"/>
    <property type="molecule type" value="Genomic_DNA"/>
</dbReference>
<organism evidence="2 3">
    <name type="scientific">Ancylostoma caninum</name>
    <name type="common">Dog hookworm</name>
    <dbReference type="NCBI Taxonomy" id="29170"/>
    <lineage>
        <taxon>Eukaryota</taxon>
        <taxon>Metazoa</taxon>
        <taxon>Ecdysozoa</taxon>
        <taxon>Nematoda</taxon>
        <taxon>Chromadorea</taxon>
        <taxon>Rhabditida</taxon>
        <taxon>Rhabditina</taxon>
        <taxon>Rhabditomorpha</taxon>
        <taxon>Strongyloidea</taxon>
        <taxon>Ancylostomatidae</taxon>
        <taxon>Ancylostomatinae</taxon>
        <taxon>Ancylostoma</taxon>
    </lineage>
</organism>
<evidence type="ECO:0000256" key="1">
    <source>
        <dbReference type="SAM" id="SignalP"/>
    </source>
</evidence>
<protein>
    <submittedName>
        <fullName evidence="2">Uncharacterized protein</fullName>
    </submittedName>
</protein>
<reference evidence="2 3" key="1">
    <citation type="submission" date="2014-10" db="EMBL/GenBank/DDBJ databases">
        <title>Draft genome of the hookworm Ancylostoma caninum.</title>
        <authorList>
            <person name="Mitreva M."/>
        </authorList>
    </citation>
    <scope>NUCLEOTIDE SEQUENCE [LARGE SCALE GENOMIC DNA]</scope>
    <source>
        <strain evidence="2 3">Baltimore</strain>
    </source>
</reference>
<dbReference type="AlphaFoldDB" id="A0A368EXF2"/>
<gene>
    <name evidence="2" type="ORF">ANCCAN_29851</name>
</gene>
<name>A0A368EXF2_ANCCA</name>
<comment type="caution">
    <text evidence="2">The sequence shown here is derived from an EMBL/GenBank/DDBJ whole genome shotgun (WGS) entry which is preliminary data.</text>
</comment>
<sequence>MKTRFHGRIPLILPFISDAFAIDVNRVVKRSQPPTCLVFQAPPSLRRALDQVGATVVKASVVYCQLA</sequence>
<proteinExistence type="predicted"/>
<dbReference type="Proteomes" id="UP000252519">
    <property type="component" value="Unassembled WGS sequence"/>
</dbReference>
<evidence type="ECO:0000313" key="2">
    <source>
        <dbReference type="EMBL" id="RCN24452.1"/>
    </source>
</evidence>
<keyword evidence="1" id="KW-0732">Signal</keyword>